<protein>
    <submittedName>
        <fullName evidence="2">Uncharacterized protein</fullName>
    </submittedName>
</protein>
<feature type="transmembrane region" description="Helical" evidence="1">
    <location>
        <begin position="176"/>
        <end position="201"/>
    </location>
</feature>
<proteinExistence type="predicted"/>
<feature type="transmembrane region" description="Helical" evidence="1">
    <location>
        <begin position="440"/>
        <end position="458"/>
    </location>
</feature>
<gene>
    <name evidence="2" type="ORF">PGTUg99_003847</name>
</gene>
<dbReference type="EMBL" id="VDEP01000254">
    <property type="protein sequence ID" value="KAA1118351.1"/>
    <property type="molecule type" value="Genomic_DNA"/>
</dbReference>
<dbReference type="Proteomes" id="UP000325313">
    <property type="component" value="Unassembled WGS sequence"/>
</dbReference>
<evidence type="ECO:0000313" key="2">
    <source>
        <dbReference type="EMBL" id="KAA1118351.1"/>
    </source>
</evidence>
<comment type="caution">
    <text evidence="2">The sequence shown here is derived from an EMBL/GenBank/DDBJ whole genome shotgun (WGS) entry which is preliminary data.</text>
</comment>
<organism evidence="2 3">
    <name type="scientific">Puccinia graminis f. sp. tritici</name>
    <dbReference type="NCBI Taxonomy" id="56615"/>
    <lineage>
        <taxon>Eukaryota</taxon>
        <taxon>Fungi</taxon>
        <taxon>Dikarya</taxon>
        <taxon>Basidiomycota</taxon>
        <taxon>Pucciniomycotina</taxon>
        <taxon>Pucciniomycetes</taxon>
        <taxon>Pucciniales</taxon>
        <taxon>Pucciniaceae</taxon>
        <taxon>Puccinia</taxon>
    </lineage>
</organism>
<keyword evidence="1" id="KW-1133">Transmembrane helix</keyword>
<feature type="transmembrane region" description="Helical" evidence="1">
    <location>
        <begin position="266"/>
        <end position="287"/>
    </location>
</feature>
<name>A0A5B0QYF4_PUCGR</name>
<keyword evidence="1" id="KW-0472">Membrane</keyword>
<accession>A0A5B0QYF4</accession>
<dbReference type="AlphaFoldDB" id="A0A5B0QYF4"/>
<feature type="transmembrane region" description="Helical" evidence="1">
    <location>
        <begin position="222"/>
        <end position="246"/>
    </location>
</feature>
<sequence length="501" mass="56931">MKREDGSQETENYLNVRIARHGKARFSLDFAKFSGTTHWIEISSLDGVLERYCLKLDSREILQVLTRKMLSLASAIMSMNDTHASGFDIPPSAIAPDSDPFTLISANIIHQFTRPLSKTTMALLAIFLTFHSLIAVFSLIILVLPYTGRTKRSQWFFKMSYIPNRRGEKICKTPLYLINTGFFMCIVQLLGSSSTMAFICLQINPSRSLNYALHAQPLIALGLMYLFENLACWIMAHCFLTLSYSALESSGRNSKSLANWAPSPPFVNVVFICLPICVAAGITGVIVRGAAGYEIILGQTRKALDTLSQGTSMWKQLQDPFQSKDQKEILLSDLAQIQENLKKLVEESETNLKSAIRYHYWSHVLYLVFICITCLVFIFSFWKLTQKFLLQGRNSIFLPNDSLPCDGSPDVTNSQKEAKAQFNITRRIYLGTLRTDRQLFRAYATIFSMITMMVFYFMSIFKTSDMMINPTWHGLATWMPTVSGSWSAVPVAWQCWRLYME</sequence>
<evidence type="ECO:0000256" key="1">
    <source>
        <dbReference type="SAM" id="Phobius"/>
    </source>
</evidence>
<evidence type="ECO:0000313" key="3">
    <source>
        <dbReference type="Proteomes" id="UP000325313"/>
    </source>
</evidence>
<keyword evidence="1" id="KW-0812">Transmembrane</keyword>
<feature type="transmembrane region" description="Helical" evidence="1">
    <location>
        <begin position="364"/>
        <end position="382"/>
    </location>
</feature>
<reference evidence="2 3" key="1">
    <citation type="submission" date="2019-05" db="EMBL/GenBank/DDBJ databases">
        <title>Emergence of the Ug99 lineage of the wheat stem rust pathogen through somatic hybridization.</title>
        <authorList>
            <person name="Li F."/>
            <person name="Upadhyaya N.M."/>
            <person name="Sperschneider J."/>
            <person name="Matny O."/>
            <person name="Nguyen-Phuc H."/>
            <person name="Mago R."/>
            <person name="Raley C."/>
            <person name="Miller M.E."/>
            <person name="Silverstein K.A.T."/>
            <person name="Henningsen E."/>
            <person name="Hirsch C.D."/>
            <person name="Visser B."/>
            <person name="Pretorius Z.A."/>
            <person name="Steffenson B.J."/>
            <person name="Schwessinger B."/>
            <person name="Dodds P.N."/>
            <person name="Figueroa M."/>
        </authorList>
    </citation>
    <scope>NUCLEOTIDE SEQUENCE [LARGE SCALE GENOMIC DNA]</scope>
    <source>
        <strain evidence="2 3">Ug99</strain>
    </source>
</reference>
<feature type="transmembrane region" description="Helical" evidence="1">
    <location>
        <begin position="121"/>
        <end position="146"/>
    </location>
</feature>